<comment type="similarity">
    <text evidence="2">Belongs to the GHMP kinase family. Mevalonate kinase subfamily.</text>
</comment>
<evidence type="ECO:0000256" key="9">
    <source>
        <dbReference type="ARBA" id="ARBA00022840"/>
    </source>
</evidence>
<dbReference type="PANTHER" id="PTHR43290">
    <property type="entry name" value="MEVALONATE KINASE"/>
    <property type="match status" value="1"/>
</dbReference>
<name>A0A0P6Y162_9CHLR</name>
<dbReference type="SUPFAM" id="SSF54211">
    <property type="entry name" value="Ribosomal protein S5 domain 2-like"/>
    <property type="match status" value="1"/>
</dbReference>
<evidence type="ECO:0000256" key="7">
    <source>
        <dbReference type="ARBA" id="ARBA00022741"/>
    </source>
</evidence>
<evidence type="ECO:0000256" key="8">
    <source>
        <dbReference type="ARBA" id="ARBA00022777"/>
    </source>
</evidence>
<dbReference type="Pfam" id="PF00288">
    <property type="entry name" value="GHMP_kinases_N"/>
    <property type="match status" value="1"/>
</dbReference>
<feature type="domain" description="GHMP kinase N-terminal" evidence="13">
    <location>
        <begin position="73"/>
        <end position="155"/>
    </location>
</feature>
<dbReference type="GO" id="GO:0004496">
    <property type="term" value="F:mevalonate kinase activity"/>
    <property type="evidence" value="ECO:0007669"/>
    <property type="project" value="UniProtKB-EC"/>
</dbReference>
<comment type="pathway">
    <text evidence="12">Isoprenoid biosynthesis; isopentenyl diphosphate biosynthesis via mevalonate pathway; isopentenyl diphosphate from (R)-mevalonate: step 1/3.</text>
</comment>
<keyword evidence="9" id="KW-0067">ATP-binding</keyword>
<dbReference type="GO" id="GO:0019287">
    <property type="term" value="P:isopentenyl diphosphate biosynthetic process, mevalonate pathway"/>
    <property type="evidence" value="ECO:0007669"/>
    <property type="project" value="UniProtKB-UniPathway"/>
</dbReference>
<dbReference type="InterPro" id="IPR020568">
    <property type="entry name" value="Ribosomal_Su5_D2-typ_SF"/>
</dbReference>
<dbReference type="PROSITE" id="PS00627">
    <property type="entry name" value="GHMP_KINASES_ATP"/>
    <property type="match status" value="1"/>
</dbReference>
<accession>A0A0P6Y162</accession>
<dbReference type="InterPro" id="IPR013750">
    <property type="entry name" value="GHMP_kinase_C_dom"/>
</dbReference>
<organism evidence="15 16">
    <name type="scientific">Thermanaerothrix daxensis</name>
    <dbReference type="NCBI Taxonomy" id="869279"/>
    <lineage>
        <taxon>Bacteria</taxon>
        <taxon>Bacillati</taxon>
        <taxon>Chloroflexota</taxon>
        <taxon>Anaerolineae</taxon>
        <taxon>Anaerolineales</taxon>
        <taxon>Anaerolineaceae</taxon>
        <taxon>Thermanaerothrix</taxon>
    </lineage>
</organism>
<keyword evidence="11" id="KW-0443">Lipid metabolism</keyword>
<dbReference type="InterPro" id="IPR006204">
    <property type="entry name" value="GHMP_kinase_N_dom"/>
</dbReference>
<keyword evidence="16" id="KW-1185">Reference proteome</keyword>
<feature type="domain" description="GHMP kinase C-terminal" evidence="14">
    <location>
        <begin position="224"/>
        <end position="302"/>
    </location>
</feature>
<sequence length="322" mass="34099">MPAISASAPAKIILFGEHTVVYGHPAIAAPVHEVEARVTITAQPTRSGPPEIEAPQIGLKTTLDRLQADHPIACAFQLVAEALGLDHWPAFHLRLTSSIPVASGMGSSAATAVALVRALSAFMGHPLSDSEVCALAYRLEQRHHGTPSGIDNTVITFARPIFFVRHQPVEFLTFAKPIHLLIGDTGIKGLTREAVAGVRQRWEQDPIGYGNLFQAIADLTRRAKEALMQGEMEVVGTLMTENHRLLVEMGVSSPELNRLVEAALGAGALGAKLSGGGQGGIMIALVHPQNVHQVGQALREAGAVNVLSTEVPALPPSRVTLS</sequence>
<gene>
    <name evidence="15" type="ORF">SE15_11905</name>
</gene>
<dbReference type="GO" id="GO:0005524">
    <property type="term" value="F:ATP binding"/>
    <property type="evidence" value="ECO:0007669"/>
    <property type="project" value="UniProtKB-KW"/>
</dbReference>
<evidence type="ECO:0000256" key="4">
    <source>
        <dbReference type="ARBA" id="ARBA00022490"/>
    </source>
</evidence>
<protein>
    <recommendedName>
        <fullName evidence="3">mevalonate kinase</fullName>
        <ecNumber evidence="3">2.7.1.36</ecNumber>
    </recommendedName>
</protein>
<dbReference type="InterPro" id="IPR036554">
    <property type="entry name" value="GHMP_kinase_C_sf"/>
</dbReference>
<evidence type="ECO:0000256" key="1">
    <source>
        <dbReference type="ARBA" id="ARBA00004496"/>
    </source>
</evidence>
<keyword evidence="10" id="KW-0460">Magnesium</keyword>
<evidence type="ECO:0000259" key="14">
    <source>
        <dbReference type="Pfam" id="PF08544"/>
    </source>
</evidence>
<dbReference type="InterPro" id="IPR014721">
    <property type="entry name" value="Ribsml_uS5_D2-typ_fold_subgr"/>
</dbReference>
<keyword evidence="7" id="KW-0547">Nucleotide-binding</keyword>
<dbReference type="UniPathway" id="UPA00057">
    <property type="reaction ID" value="UER00098"/>
</dbReference>
<dbReference type="NCBIfam" id="TIGR00549">
    <property type="entry name" value="mevalon_kin"/>
    <property type="match status" value="1"/>
</dbReference>
<dbReference type="Pfam" id="PF08544">
    <property type="entry name" value="GHMP_kinases_C"/>
    <property type="match status" value="1"/>
</dbReference>
<evidence type="ECO:0000259" key="13">
    <source>
        <dbReference type="Pfam" id="PF00288"/>
    </source>
</evidence>
<evidence type="ECO:0000256" key="2">
    <source>
        <dbReference type="ARBA" id="ARBA00006495"/>
    </source>
</evidence>
<dbReference type="Gene3D" id="3.30.230.10">
    <property type="match status" value="1"/>
</dbReference>
<comment type="subcellular location">
    <subcellularLocation>
        <location evidence="1">Cytoplasm</location>
    </subcellularLocation>
</comment>
<evidence type="ECO:0000256" key="12">
    <source>
        <dbReference type="ARBA" id="ARBA00029438"/>
    </source>
</evidence>
<dbReference type="Proteomes" id="UP000050544">
    <property type="component" value="Unassembled WGS sequence"/>
</dbReference>
<evidence type="ECO:0000313" key="15">
    <source>
        <dbReference type="EMBL" id="KPL82761.1"/>
    </source>
</evidence>
<evidence type="ECO:0000256" key="11">
    <source>
        <dbReference type="ARBA" id="ARBA00023098"/>
    </source>
</evidence>
<dbReference type="EC" id="2.7.1.36" evidence="3"/>
<keyword evidence="6" id="KW-0808">Transferase</keyword>
<evidence type="ECO:0000256" key="5">
    <source>
        <dbReference type="ARBA" id="ARBA00022516"/>
    </source>
</evidence>
<dbReference type="InterPro" id="IPR006203">
    <property type="entry name" value="GHMP_knse_ATP-bd_CS"/>
</dbReference>
<dbReference type="RefSeq" id="WP_201778101.1">
    <property type="nucleotide sequence ID" value="NZ_LGKO01000005.1"/>
</dbReference>
<dbReference type="AlphaFoldDB" id="A0A0P6Y162"/>
<evidence type="ECO:0000256" key="6">
    <source>
        <dbReference type="ARBA" id="ARBA00022679"/>
    </source>
</evidence>
<dbReference type="Gene3D" id="3.30.70.890">
    <property type="entry name" value="GHMP kinase, C-terminal domain"/>
    <property type="match status" value="1"/>
</dbReference>
<dbReference type="GO" id="GO:0005829">
    <property type="term" value="C:cytosol"/>
    <property type="evidence" value="ECO:0007669"/>
    <property type="project" value="TreeGrafter"/>
</dbReference>
<reference evidence="15 16" key="1">
    <citation type="submission" date="2015-07" db="EMBL/GenBank/DDBJ databases">
        <title>Whole genome sequence of Thermanaerothrix daxensis DSM 23592.</title>
        <authorList>
            <person name="Hemp J."/>
            <person name="Ward L.M."/>
            <person name="Pace L.A."/>
            <person name="Fischer W.W."/>
        </authorList>
    </citation>
    <scope>NUCLEOTIDE SEQUENCE [LARGE SCALE GENOMIC DNA]</scope>
    <source>
        <strain evidence="15 16">GNS-1</strain>
    </source>
</reference>
<evidence type="ECO:0000256" key="3">
    <source>
        <dbReference type="ARBA" id="ARBA00012103"/>
    </source>
</evidence>
<dbReference type="STRING" id="869279.SE15_11905"/>
<comment type="caution">
    <text evidence="15">The sequence shown here is derived from an EMBL/GenBank/DDBJ whole genome shotgun (WGS) entry which is preliminary data.</text>
</comment>
<evidence type="ECO:0000313" key="16">
    <source>
        <dbReference type="Proteomes" id="UP000050544"/>
    </source>
</evidence>
<dbReference type="InterPro" id="IPR006205">
    <property type="entry name" value="Mev_gal_kin"/>
</dbReference>
<dbReference type="PANTHER" id="PTHR43290:SF2">
    <property type="entry name" value="MEVALONATE KINASE"/>
    <property type="match status" value="1"/>
</dbReference>
<dbReference type="PATRIC" id="fig|869279.4.peg.2002"/>
<keyword evidence="4" id="KW-0963">Cytoplasm</keyword>
<dbReference type="EMBL" id="LGKO01000005">
    <property type="protein sequence ID" value="KPL82761.1"/>
    <property type="molecule type" value="Genomic_DNA"/>
</dbReference>
<evidence type="ECO:0000256" key="10">
    <source>
        <dbReference type="ARBA" id="ARBA00022842"/>
    </source>
</evidence>
<keyword evidence="8" id="KW-0418">Kinase</keyword>
<dbReference type="PRINTS" id="PR00959">
    <property type="entry name" value="MEVGALKINASE"/>
</dbReference>
<keyword evidence="5" id="KW-0444">Lipid biosynthesis</keyword>
<dbReference type="SUPFAM" id="SSF55060">
    <property type="entry name" value="GHMP Kinase, C-terminal domain"/>
    <property type="match status" value="1"/>
</dbReference>
<proteinExistence type="inferred from homology"/>